<proteinExistence type="predicted"/>
<dbReference type="InterPro" id="IPR019504">
    <property type="entry name" value="Peptidase_U49_Lit_pept"/>
</dbReference>
<dbReference type="Proteomes" id="UP001499915">
    <property type="component" value="Unassembled WGS sequence"/>
</dbReference>
<sequence>MHLKAVESGLLNREIDYDNGGEPAKGPHADLTTKKIYLQEAYLEHLWAFIYSVFVIYEEGVQKPIINNAFTGVVEFNTEILRRAKQLYDWSISLAEKKTEWDRNLPNPQSHSNDREKFYAEKVNGIFQKSVSYVLFHEFCHLTQGHESYYLGFQLCNLTEADYADRIQLENEADEFAFNMIVGSHEDEKNRWVNGLSILFVKCSSLLLTRSLQGVKQRSHPDLDTRIHTALARLDLKSEQSQFYCWYLCCLAVNFYLLKHGITRDQHTYDTAEECFFAYLNQLDSIKFEGSI</sequence>
<reference evidence="2" key="1">
    <citation type="journal article" date="2019" name="Int. J. Syst. Evol. Microbiol.">
        <title>The Global Catalogue of Microorganisms (GCM) 10K type strain sequencing project: providing services to taxonomists for standard genome sequencing and annotation.</title>
        <authorList>
            <consortium name="The Broad Institute Genomics Platform"/>
            <consortium name="The Broad Institute Genome Sequencing Center for Infectious Disease"/>
            <person name="Wu L."/>
            <person name="Ma J."/>
        </authorList>
    </citation>
    <scope>NUCLEOTIDE SEQUENCE [LARGE SCALE GENOMIC DNA]</scope>
    <source>
        <strain evidence="2">JCM 15134</strain>
    </source>
</reference>
<evidence type="ECO:0000313" key="2">
    <source>
        <dbReference type="Proteomes" id="UP001499915"/>
    </source>
</evidence>
<keyword evidence="2" id="KW-1185">Reference proteome</keyword>
<dbReference type="Pfam" id="PF10463">
    <property type="entry name" value="Peptidase_U49"/>
    <property type="match status" value="1"/>
</dbReference>
<name>A0ABP3TDS2_9GAMM</name>
<gene>
    <name evidence="1" type="ORF">GCM10009104_15730</name>
</gene>
<evidence type="ECO:0000313" key="1">
    <source>
        <dbReference type="EMBL" id="GAA0690000.1"/>
    </source>
</evidence>
<comment type="caution">
    <text evidence="1">The sequence shown here is derived from an EMBL/GenBank/DDBJ whole genome shotgun (WGS) entry which is preliminary data.</text>
</comment>
<organism evidence="1 2">
    <name type="scientific">Marinobacterium maritimum</name>
    <dbReference type="NCBI Taxonomy" id="500162"/>
    <lineage>
        <taxon>Bacteria</taxon>
        <taxon>Pseudomonadati</taxon>
        <taxon>Pseudomonadota</taxon>
        <taxon>Gammaproteobacteria</taxon>
        <taxon>Oceanospirillales</taxon>
        <taxon>Oceanospirillaceae</taxon>
        <taxon>Marinobacterium</taxon>
    </lineage>
</organism>
<dbReference type="EMBL" id="BAAAET010000002">
    <property type="protein sequence ID" value="GAA0690000.1"/>
    <property type="molecule type" value="Genomic_DNA"/>
</dbReference>
<protein>
    <recommendedName>
        <fullName evidence="3">Peptidase U49</fullName>
    </recommendedName>
</protein>
<evidence type="ECO:0008006" key="3">
    <source>
        <dbReference type="Google" id="ProtNLM"/>
    </source>
</evidence>
<accession>A0ABP3TDS2</accession>